<dbReference type="GO" id="GO:0005975">
    <property type="term" value="P:carbohydrate metabolic process"/>
    <property type="evidence" value="ECO:0007669"/>
    <property type="project" value="InterPro"/>
</dbReference>
<dbReference type="InterPro" id="IPR051795">
    <property type="entry name" value="Glycosyl_Hydrlase_43"/>
</dbReference>
<feature type="active site" description="Proton donor" evidence="4">
    <location>
        <position position="218"/>
    </location>
</feature>
<reference evidence="9 10" key="1">
    <citation type="submission" date="2019-05" db="EMBL/GenBank/DDBJ databases">
        <authorList>
            <person name="Narsing Rao M.P."/>
            <person name="Li W.J."/>
        </authorList>
    </citation>
    <scope>NUCLEOTIDE SEQUENCE [LARGE SCALE GENOMIC DNA]</scope>
    <source>
        <strain evidence="9 10">SYSU_K30003</strain>
    </source>
</reference>
<evidence type="ECO:0000256" key="2">
    <source>
        <dbReference type="ARBA" id="ARBA00022801"/>
    </source>
</evidence>
<evidence type="ECO:0000259" key="8">
    <source>
        <dbReference type="Pfam" id="PF17851"/>
    </source>
</evidence>
<dbReference type="SUPFAM" id="SSF49899">
    <property type="entry name" value="Concanavalin A-like lectins/glucanases"/>
    <property type="match status" value="1"/>
</dbReference>
<dbReference type="Proteomes" id="UP000309676">
    <property type="component" value="Unassembled WGS sequence"/>
</dbReference>
<proteinExistence type="inferred from homology"/>
<dbReference type="EMBL" id="VCIW01000010">
    <property type="protein sequence ID" value="TLS51287.1"/>
    <property type="molecule type" value="Genomic_DNA"/>
</dbReference>
<feature type="compositionally biased region" description="Basic residues" evidence="7">
    <location>
        <begin position="13"/>
        <end position="36"/>
    </location>
</feature>
<dbReference type="InterPro" id="IPR006710">
    <property type="entry name" value="Glyco_hydro_43"/>
</dbReference>
<dbReference type="SUPFAM" id="SSF75005">
    <property type="entry name" value="Arabinanase/levansucrase/invertase"/>
    <property type="match status" value="1"/>
</dbReference>
<evidence type="ECO:0000256" key="3">
    <source>
        <dbReference type="ARBA" id="ARBA00023295"/>
    </source>
</evidence>
<organism evidence="9 10">
    <name type="scientific">Paenibacillus antri</name>
    <dbReference type="NCBI Taxonomy" id="2582848"/>
    <lineage>
        <taxon>Bacteria</taxon>
        <taxon>Bacillati</taxon>
        <taxon>Bacillota</taxon>
        <taxon>Bacilli</taxon>
        <taxon>Bacillales</taxon>
        <taxon>Paenibacillaceae</taxon>
        <taxon>Paenibacillus</taxon>
    </lineage>
</organism>
<evidence type="ECO:0000256" key="1">
    <source>
        <dbReference type="ARBA" id="ARBA00009865"/>
    </source>
</evidence>
<dbReference type="CDD" id="cd08989">
    <property type="entry name" value="GH43_XYL-like"/>
    <property type="match status" value="1"/>
</dbReference>
<gene>
    <name evidence="9" type="ORF">FE782_16295</name>
</gene>
<dbReference type="Gene3D" id="2.115.10.20">
    <property type="entry name" value="Glycosyl hydrolase domain, family 43"/>
    <property type="match status" value="1"/>
</dbReference>
<feature type="compositionally biased region" description="Basic and acidic residues" evidence="7">
    <location>
        <begin position="1"/>
        <end position="12"/>
    </location>
</feature>
<feature type="active site" description="Proton acceptor" evidence="4">
    <location>
        <position position="62"/>
    </location>
</feature>
<evidence type="ECO:0000256" key="5">
    <source>
        <dbReference type="PIRSR" id="PIRSR606710-2"/>
    </source>
</evidence>
<comment type="caution">
    <text evidence="9">The sequence shown here is derived from an EMBL/GenBank/DDBJ whole genome shotgun (WGS) entry which is preliminary data.</text>
</comment>
<accession>A0A5R9G4J6</accession>
<dbReference type="InterPro" id="IPR013320">
    <property type="entry name" value="ConA-like_dom_sf"/>
</dbReference>
<name>A0A5R9G4J6_9BACL</name>
<dbReference type="Pfam" id="PF04616">
    <property type="entry name" value="Glyco_hydro_43"/>
    <property type="match status" value="1"/>
</dbReference>
<dbReference type="Gene3D" id="2.60.120.200">
    <property type="match status" value="1"/>
</dbReference>
<dbReference type="PANTHER" id="PTHR42812">
    <property type="entry name" value="BETA-XYLOSIDASE"/>
    <property type="match status" value="1"/>
</dbReference>
<feature type="site" description="Important for catalytic activity, responsible for pKa modulation of the active site Glu and correct orientation of both the proton donor and substrate" evidence="5">
    <location>
        <position position="171"/>
    </location>
</feature>
<dbReference type="AlphaFoldDB" id="A0A5R9G4J6"/>
<keyword evidence="10" id="KW-1185">Reference proteome</keyword>
<keyword evidence="2 6" id="KW-0378">Hydrolase</keyword>
<dbReference type="Pfam" id="PF17851">
    <property type="entry name" value="GH43_C2"/>
    <property type="match status" value="1"/>
</dbReference>
<keyword evidence="3 6" id="KW-0326">Glycosidase</keyword>
<evidence type="ECO:0000313" key="9">
    <source>
        <dbReference type="EMBL" id="TLS51287.1"/>
    </source>
</evidence>
<evidence type="ECO:0000256" key="4">
    <source>
        <dbReference type="PIRSR" id="PIRSR606710-1"/>
    </source>
</evidence>
<dbReference type="GO" id="GO:0004553">
    <property type="term" value="F:hydrolase activity, hydrolyzing O-glycosyl compounds"/>
    <property type="evidence" value="ECO:0007669"/>
    <property type="project" value="InterPro"/>
</dbReference>
<evidence type="ECO:0000256" key="7">
    <source>
        <dbReference type="SAM" id="MobiDB-lite"/>
    </source>
</evidence>
<dbReference type="InterPro" id="IPR041542">
    <property type="entry name" value="GH43_C2"/>
</dbReference>
<feature type="region of interest" description="Disordered" evidence="7">
    <location>
        <begin position="1"/>
        <end position="56"/>
    </location>
</feature>
<sequence>MVRSGDRPNDGRGRRRRAARRGRRPRRRTACVGRRRRPDDPPDGGEPMTTFRNPILPGDYPDPSIVRVGDDYYMVTSTFQFFPGVPVLHSKDLVHWETIGHVLTRREQMDMTGIPDSFGVFAPDISYADGKFWVVVPYYHGQPRCTNILYVADRPEGPYSAGTPLNHHFIDPSIFHDDDGRKYLAFGGGWVHELAADGSGLVGEAKQVWPGTGGAAPEAPHLVKRDGWYYLMLAEGGTFYDHMETVARSRSVWGPYEPCPRNPVLKQTDPERRIQRAGHGKLVEDPNGRWWMVHLGGRPLTPNGDCPLGRETFLANVEWTADGWLAVGDEGLPQERIEVDAPPGQPLFEAGETVDRFDGGTLSPEWEWVRHPMEDGYALTDRGLEIRCLPFIPYSPQSTLIATRRWRHLAFAAETTLTFHPEARGEEAGLTMYRDTDAYLTFTVRRGIGQTSGQMFDVKRLHENQEFDGLYVQAEIYENLRRRAIALLPLPIAAGDRLRLRAELSEASGGSIRLSYRADGGAFVPACDPLPAKFLYPESVQRFHCFTAPRVGVFARGVYGEAHGKAVFERFTYRWGDEA</sequence>
<evidence type="ECO:0000313" key="10">
    <source>
        <dbReference type="Proteomes" id="UP000309676"/>
    </source>
</evidence>
<comment type="similarity">
    <text evidence="1 6">Belongs to the glycosyl hydrolase 43 family.</text>
</comment>
<protein>
    <submittedName>
        <fullName evidence="9">Glycoside hydrolase family 43 protein</fullName>
    </submittedName>
</protein>
<feature type="domain" description="Beta-xylosidase C-terminal Concanavalin A-like" evidence="8">
    <location>
        <begin position="355"/>
        <end position="574"/>
    </location>
</feature>
<evidence type="ECO:0000256" key="6">
    <source>
        <dbReference type="RuleBase" id="RU361187"/>
    </source>
</evidence>
<dbReference type="InterPro" id="IPR023296">
    <property type="entry name" value="Glyco_hydro_beta-prop_sf"/>
</dbReference>
<dbReference type="PANTHER" id="PTHR42812:SF12">
    <property type="entry name" value="BETA-XYLOSIDASE-RELATED"/>
    <property type="match status" value="1"/>
</dbReference>